<keyword evidence="4" id="KW-1185">Reference proteome</keyword>
<dbReference type="Pfam" id="PF25381">
    <property type="entry name" value="PH_26"/>
    <property type="match status" value="1"/>
</dbReference>
<feature type="compositionally biased region" description="Low complexity" evidence="1">
    <location>
        <begin position="1156"/>
        <end position="1167"/>
    </location>
</feature>
<dbReference type="EMBL" id="SKBQ01000049">
    <property type="protein sequence ID" value="TPX11424.1"/>
    <property type="molecule type" value="Genomic_DNA"/>
</dbReference>
<sequence length="1406" mass="151835">MSQFSHRDSSRDASPTSSPPPHDNQNPLKIDTTDSFQPPANRHVFQDSTPPPSSPYRAEYASSSNSLDGSLSSSPRRSSSRPLSMVQAYQPPLMDVNEDTIPELQPIFTFLNSHANKLYQEGYFLKLDDQNSHGKPNPDRTWTECFAQLVGTVLSLWDAAELDAAGEDGEVLPKFINLTDASIKMIESLPTRSNDEQPLQNILSISTAGRNRYLLHFNSHHSLIQWTAGIRLAMFEHSTLQEAYTGALIAGKGKTLNNINVIMERSRFKTEEWVRVRFGAGVPWRRCWCVISPPDEKEYAKAQKEAKKKSAYDRSPIMLKGDIKFYDTRKEGKKQKKAKPIASMTDAYSAYAIYPQAKSLIDASTLIKIEGNITIHSDPPSSTEGFVFIMPEVHPAVSGFEMLLRFLFPTWDTFCLYGRPSRLVASVLDPRSLMFAMPKHKRYGYLEILDVSSLILQDGSAGWSERDWRKKMKELTGERMNAMEDGVVRTHGRSSSRGSKRLSFGPSAGTGLSRPKVNFADSEAPSVRTSRSMSLTRPAPRTDSAPPAEHRAPPPSAMANAIGHSRNASDTRLDGPVALRPGQQQPDESRGPTPVRGFASDYSATPDRLSSEDERSFQNDTPPVRDFENMQRMRTPEPVQAPPTFSHGPQSRPGGKAYHSPELRRANSRLSSTTLAQLAKAGGVAPEYVPDELGRPSGEDSARNMPPYGQPDPRGPAVHTHANPVGMTANSNGSREALNSPNQPYPPQRSPGLPPPDFGLNQKRSRSPLNQSMSPGPGPGPSPQPPFAGGPGGSRPGTPEMRSPRFPPGQGPPFPPHDARRGPPPPGAPPRGPPPGPPGPPGHPGQFQGAPYRGPPPPGPYGPGPGPQGPPSQGRRTPPPRQQPPPLNTSPPINRKPLPARTTSLARDQQGEPQSATSTSSANSFRNHVMDEPALAMVHPPRPDDSSDRRVRRAPTQRSEASSHYDDADSTVSPDYASTRKSSETQESIDRPRAGVLRTVGDVSQHPMPPKPDIPEINFGPTYNYSSNKAPGTLGAPPPMPGAGGPRSYSPGPGMRSPPERPADMGQHRQESDENARRNVAWTPGGVTVGGASHERSGSISPEQFVQQRAAVAAPFMHQRNTSQGNLVSGRNNTPTPPLKRNSSYDMLNPGGNGGHSRSSSSEMLGSRPNSQGMADLGTSHLSAREQEHLARVTGQPLISMAGGGRGGAPQAGGGLVGAIAAREREKQQMKEGVSSHAVQHAINQRQQQHMQQQQQQYMQQQPPPQGYGMAMPMGPPSPSLYGGMGMPSPTMGGRGGFPMAPGGQGPPPQQRPWMGGPAGPGSGRQSPGPGMYEQRAPPGGWSRPGPRSGTPQQMDAQFVAAPQQGFVSSPPQPGYGMPQRPGTPGSMARQMQQQQQQQQFHGQAF</sequence>
<dbReference type="InterPro" id="IPR011993">
    <property type="entry name" value="PH-like_dom_sf"/>
</dbReference>
<evidence type="ECO:0000256" key="1">
    <source>
        <dbReference type="SAM" id="MobiDB-lite"/>
    </source>
</evidence>
<feature type="compositionally biased region" description="Polar residues" evidence="1">
    <location>
        <begin position="728"/>
        <end position="742"/>
    </location>
</feature>
<feature type="compositionally biased region" description="Low complexity" evidence="1">
    <location>
        <begin position="1245"/>
        <end position="1273"/>
    </location>
</feature>
<feature type="compositionally biased region" description="Pro residues" evidence="1">
    <location>
        <begin position="877"/>
        <end position="889"/>
    </location>
</feature>
<dbReference type="SMART" id="SM00233">
    <property type="entry name" value="PH"/>
    <property type="match status" value="1"/>
</dbReference>
<dbReference type="Pfam" id="PF00169">
    <property type="entry name" value="PH"/>
    <property type="match status" value="1"/>
</dbReference>
<feature type="compositionally biased region" description="Pro residues" evidence="1">
    <location>
        <begin position="853"/>
        <end position="870"/>
    </location>
</feature>
<comment type="caution">
    <text evidence="3">The sequence shown here is derived from an EMBL/GenBank/DDBJ whole genome shotgun (WGS) entry which is preliminary data.</text>
</comment>
<dbReference type="OrthoDB" id="5563754at2759"/>
<dbReference type="SUPFAM" id="SSF50729">
    <property type="entry name" value="PH domain-like"/>
    <property type="match status" value="1"/>
</dbReference>
<feature type="compositionally biased region" description="Polar residues" evidence="1">
    <location>
        <begin position="23"/>
        <end position="38"/>
    </location>
</feature>
<dbReference type="FunFam" id="2.30.29.30:FF:000203">
    <property type="entry name" value="PH domain-containing protein"/>
    <property type="match status" value="1"/>
</dbReference>
<feature type="compositionally biased region" description="Polar residues" evidence="1">
    <location>
        <begin position="1119"/>
        <end position="1134"/>
    </location>
</feature>
<feature type="compositionally biased region" description="Basic and acidic residues" evidence="1">
    <location>
        <begin position="692"/>
        <end position="702"/>
    </location>
</feature>
<feature type="compositionally biased region" description="Low complexity" evidence="1">
    <location>
        <begin position="62"/>
        <end position="84"/>
    </location>
</feature>
<feature type="compositionally biased region" description="Low complexity" evidence="1">
    <location>
        <begin position="1338"/>
        <end position="1350"/>
    </location>
</feature>
<feature type="compositionally biased region" description="Pro residues" evidence="1">
    <location>
        <begin position="776"/>
        <end position="788"/>
    </location>
</feature>
<dbReference type="Gene3D" id="2.30.29.30">
    <property type="entry name" value="Pleckstrin-homology domain (PH domain)/Phosphotyrosine-binding domain (PTB)"/>
    <property type="match status" value="1"/>
</dbReference>
<feature type="compositionally biased region" description="Polar residues" evidence="1">
    <location>
        <begin position="901"/>
        <end position="926"/>
    </location>
</feature>
<feature type="region of interest" description="Disordered" evidence="1">
    <location>
        <begin position="1226"/>
        <end position="1406"/>
    </location>
</feature>
<protein>
    <recommendedName>
        <fullName evidence="2">PH domain-containing protein</fullName>
    </recommendedName>
</protein>
<gene>
    <name evidence="3" type="ORF">E0L32_007843</name>
</gene>
<feature type="compositionally biased region" description="Basic and acidic residues" evidence="1">
    <location>
        <begin position="609"/>
        <end position="635"/>
    </location>
</feature>
<feature type="compositionally biased region" description="Pro residues" evidence="1">
    <location>
        <begin position="743"/>
        <end position="757"/>
    </location>
</feature>
<feature type="compositionally biased region" description="Pro residues" evidence="1">
    <location>
        <begin position="805"/>
        <end position="843"/>
    </location>
</feature>
<dbReference type="RefSeq" id="XP_030993135.1">
    <property type="nucleotide sequence ID" value="XM_031142632.1"/>
</dbReference>
<feature type="compositionally biased region" description="Low complexity" evidence="1">
    <location>
        <begin position="1287"/>
        <end position="1302"/>
    </location>
</feature>
<dbReference type="InParanoid" id="A0A507AY91"/>
<dbReference type="GeneID" id="41975290"/>
<feature type="compositionally biased region" description="Low complexity" evidence="1">
    <location>
        <begin position="1391"/>
        <end position="1400"/>
    </location>
</feature>
<feature type="domain" description="PH" evidence="2">
    <location>
        <begin position="117"/>
        <end position="235"/>
    </location>
</feature>
<organism evidence="3 4">
    <name type="scientific">Thyridium curvatum</name>
    <dbReference type="NCBI Taxonomy" id="1093900"/>
    <lineage>
        <taxon>Eukaryota</taxon>
        <taxon>Fungi</taxon>
        <taxon>Dikarya</taxon>
        <taxon>Ascomycota</taxon>
        <taxon>Pezizomycotina</taxon>
        <taxon>Sordariomycetes</taxon>
        <taxon>Sordariomycetidae</taxon>
        <taxon>Thyridiales</taxon>
        <taxon>Thyridiaceae</taxon>
        <taxon>Thyridium</taxon>
    </lineage>
</organism>
<feature type="compositionally biased region" description="Basic and acidic residues" evidence="1">
    <location>
        <begin position="1"/>
        <end position="11"/>
    </location>
</feature>
<dbReference type="PROSITE" id="PS50003">
    <property type="entry name" value="PH_DOMAIN"/>
    <property type="match status" value="1"/>
</dbReference>
<proteinExistence type="predicted"/>
<dbReference type="Proteomes" id="UP000319257">
    <property type="component" value="Unassembled WGS sequence"/>
</dbReference>
<reference evidence="3 4" key="1">
    <citation type="submission" date="2019-06" db="EMBL/GenBank/DDBJ databases">
        <title>Draft genome sequence of the filamentous fungus Phialemoniopsis curvata isolated from diesel fuel.</title>
        <authorList>
            <person name="Varaljay V.A."/>
            <person name="Lyon W.J."/>
            <person name="Crouch A.L."/>
            <person name="Drake C.E."/>
            <person name="Hollomon J.M."/>
            <person name="Nadeau L.J."/>
            <person name="Nunn H.S."/>
            <person name="Stevenson B.S."/>
            <person name="Bojanowski C.L."/>
            <person name="Crookes-Goodson W.J."/>
        </authorList>
    </citation>
    <scope>NUCLEOTIDE SEQUENCE [LARGE SCALE GENOMIC DNA]</scope>
    <source>
        <strain evidence="3 4">D216</strain>
    </source>
</reference>
<feature type="compositionally biased region" description="Basic residues" evidence="1">
    <location>
        <begin position="490"/>
        <end position="500"/>
    </location>
</feature>
<feature type="region of interest" description="Disordered" evidence="1">
    <location>
        <begin position="1"/>
        <end position="84"/>
    </location>
</feature>
<dbReference type="InterPro" id="IPR001849">
    <property type="entry name" value="PH_domain"/>
</dbReference>
<evidence type="ECO:0000313" key="3">
    <source>
        <dbReference type="EMBL" id="TPX11424.1"/>
    </source>
</evidence>
<dbReference type="InterPro" id="IPR058155">
    <property type="entry name" value="Skg3/CAF120-like_PH"/>
</dbReference>
<name>A0A507AY91_9PEZI</name>
<feature type="compositionally biased region" description="Polar residues" evidence="1">
    <location>
        <begin position="1098"/>
        <end position="1107"/>
    </location>
</feature>
<feature type="region of interest" description="Disordered" evidence="1">
    <location>
        <begin position="477"/>
        <end position="1192"/>
    </location>
</feature>
<feature type="compositionally biased region" description="Basic and acidic residues" evidence="1">
    <location>
        <begin position="981"/>
        <end position="993"/>
    </location>
</feature>
<feature type="compositionally biased region" description="Basic and acidic residues" evidence="1">
    <location>
        <begin position="1058"/>
        <end position="1077"/>
    </location>
</feature>
<dbReference type="STRING" id="1093900.A0A507AY91"/>
<evidence type="ECO:0000313" key="4">
    <source>
        <dbReference type="Proteomes" id="UP000319257"/>
    </source>
</evidence>
<evidence type="ECO:0000259" key="2">
    <source>
        <dbReference type="PROSITE" id="PS50003"/>
    </source>
</evidence>
<accession>A0A507AY91</accession>